<evidence type="ECO:0000313" key="4">
    <source>
        <dbReference type="EMBL" id="NVK76479.1"/>
    </source>
</evidence>
<accession>A0A7Y7B0C7</accession>
<dbReference type="InterPro" id="IPR016194">
    <property type="entry name" value="SPOC-like_C_dom_sf"/>
</dbReference>
<evidence type="ECO:0000256" key="2">
    <source>
        <dbReference type="ARBA" id="ARBA00023172"/>
    </source>
</evidence>
<dbReference type="GO" id="GO:0006310">
    <property type="term" value="P:DNA recombination"/>
    <property type="evidence" value="ECO:0007669"/>
    <property type="project" value="UniProtKB-KW"/>
</dbReference>
<dbReference type="Proteomes" id="UP000587462">
    <property type="component" value="Unassembled WGS sequence"/>
</dbReference>
<keyword evidence="2" id="KW-0233">DNA recombination</keyword>
<protein>
    <recommendedName>
        <fullName evidence="3">Ku domain-containing protein</fullName>
    </recommendedName>
</protein>
<dbReference type="GO" id="GO:0003690">
    <property type="term" value="F:double-stranded DNA binding"/>
    <property type="evidence" value="ECO:0007669"/>
    <property type="project" value="TreeGrafter"/>
</dbReference>
<dbReference type="PANTHER" id="PTHR41251">
    <property type="entry name" value="NON-HOMOLOGOUS END JOINING PROTEIN KU"/>
    <property type="match status" value="1"/>
</dbReference>
<dbReference type="EMBL" id="JABBXF010000004">
    <property type="protein sequence ID" value="NVK76479.1"/>
    <property type="molecule type" value="Genomic_DNA"/>
</dbReference>
<gene>
    <name evidence="4" type="ORF">HG542_02260</name>
</gene>
<feature type="domain" description="Ku" evidence="3">
    <location>
        <begin position="12"/>
        <end position="70"/>
    </location>
</feature>
<evidence type="ECO:0000313" key="5">
    <source>
        <dbReference type="Proteomes" id="UP000587462"/>
    </source>
</evidence>
<sequence>MARPIWSGALTLGLITVPVGLYSAVDEHTVRFHQLQRGTSDRIRNRRVDERTGKEVPAEKIVKGYEVPRGSAPETGRLPTHRPCLAEQDGVVRARREGRGAGALLDEP</sequence>
<name>A0A7Y7B0C7_STRMO</name>
<dbReference type="SUPFAM" id="SSF100939">
    <property type="entry name" value="SPOC domain-like"/>
    <property type="match status" value="1"/>
</dbReference>
<comment type="caution">
    <text evidence="4">The sequence shown here is derived from an EMBL/GenBank/DDBJ whole genome shotgun (WGS) entry which is preliminary data.</text>
</comment>
<proteinExistence type="predicted"/>
<reference evidence="4 5" key="1">
    <citation type="submission" date="2020-04" db="EMBL/GenBank/DDBJ databases">
        <title>Draft Genome Sequence of Streptomyces morookaense DSM 40503, an 8-azaguanine-producing strain.</title>
        <authorList>
            <person name="Qi J."/>
            <person name="Gao J.-M."/>
        </authorList>
    </citation>
    <scope>NUCLEOTIDE SEQUENCE [LARGE SCALE GENOMIC DNA]</scope>
    <source>
        <strain evidence="4 5">DSM 40503</strain>
    </source>
</reference>
<organism evidence="4 5">
    <name type="scientific">Streptomyces morookaense</name>
    <name type="common">Streptoverticillium morookaense</name>
    <dbReference type="NCBI Taxonomy" id="1970"/>
    <lineage>
        <taxon>Bacteria</taxon>
        <taxon>Bacillati</taxon>
        <taxon>Actinomycetota</taxon>
        <taxon>Actinomycetes</taxon>
        <taxon>Kitasatosporales</taxon>
        <taxon>Streptomycetaceae</taxon>
        <taxon>Streptomyces</taxon>
    </lineage>
</organism>
<evidence type="ECO:0000259" key="3">
    <source>
        <dbReference type="Pfam" id="PF02735"/>
    </source>
</evidence>
<evidence type="ECO:0000256" key="1">
    <source>
        <dbReference type="ARBA" id="ARBA00023125"/>
    </source>
</evidence>
<dbReference type="GO" id="GO:0006303">
    <property type="term" value="P:double-strand break repair via nonhomologous end joining"/>
    <property type="evidence" value="ECO:0007669"/>
    <property type="project" value="InterPro"/>
</dbReference>
<keyword evidence="5" id="KW-1185">Reference proteome</keyword>
<dbReference type="Pfam" id="PF02735">
    <property type="entry name" value="Ku"/>
    <property type="match status" value="1"/>
</dbReference>
<dbReference type="InterPro" id="IPR006164">
    <property type="entry name" value="DNA_bd_Ku70/Ku80"/>
</dbReference>
<dbReference type="AlphaFoldDB" id="A0A7Y7B0C7"/>
<dbReference type="InterPro" id="IPR009187">
    <property type="entry name" value="Prok_Ku"/>
</dbReference>
<dbReference type="PANTHER" id="PTHR41251:SF1">
    <property type="entry name" value="NON-HOMOLOGOUS END JOINING PROTEIN KU"/>
    <property type="match status" value="1"/>
</dbReference>
<keyword evidence="1" id="KW-0238">DNA-binding</keyword>